<dbReference type="HOGENOM" id="CLU_088554_0_0_3"/>
<evidence type="ECO:0000313" key="1">
    <source>
        <dbReference type="EMBL" id="ABG53181.1"/>
    </source>
</evidence>
<organism evidence="1">
    <name type="scientific">Trichodesmium erythraeum (strain IMS101)</name>
    <dbReference type="NCBI Taxonomy" id="203124"/>
    <lineage>
        <taxon>Bacteria</taxon>
        <taxon>Bacillati</taxon>
        <taxon>Cyanobacteriota</taxon>
        <taxon>Cyanophyceae</taxon>
        <taxon>Oscillatoriophycideae</taxon>
        <taxon>Oscillatoriales</taxon>
        <taxon>Microcoleaceae</taxon>
        <taxon>Trichodesmium</taxon>
    </lineage>
</organism>
<proteinExistence type="predicted"/>
<protein>
    <submittedName>
        <fullName evidence="1">Uncharacterized protein</fullName>
    </submittedName>
</protein>
<accession>Q10X43</accession>
<dbReference type="eggNOG" id="ENOG502ZV8T">
    <property type="taxonomic scope" value="Bacteria"/>
</dbReference>
<name>Q10X43_TRIEI</name>
<dbReference type="EMBL" id="CP000393">
    <property type="protein sequence ID" value="ABG53181.1"/>
    <property type="molecule type" value="Genomic_DNA"/>
</dbReference>
<reference evidence="1" key="1">
    <citation type="submission" date="2006-06" db="EMBL/GenBank/DDBJ databases">
        <title>Complete sequence of Trichodesmium erythraeum IMS101.</title>
        <authorList>
            <consortium name="US DOE Joint Genome Institute"/>
            <person name="Copeland A."/>
            <person name="Lucas S."/>
            <person name="Lapidus A."/>
            <person name="Barry K."/>
            <person name="Detter J.C."/>
            <person name="Glavina del Rio T."/>
            <person name="Hammon N."/>
            <person name="Israni S."/>
            <person name="Dalin E."/>
            <person name="Tice H."/>
            <person name="Pitluck S."/>
            <person name="Kiss H."/>
            <person name="Munk A.C."/>
            <person name="Brettin T."/>
            <person name="Bruce D."/>
            <person name="Han C."/>
            <person name="Tapia R."/>
            <person name="Gilna P."/>
            <person name="Schmutz J."/>
            <person name="Larimer F."/>
            <person name="Land M."/>
            <person name="Hauser L."/>
            <person name="Kyrpides N."/>
            <person name="Kim E."/>
            <person name="Richardson P."/>
        </authorList>
    </citation>
    <scope>NUCLEOTIDE SEQUENCE [LARGE SCALE GENOMIC DNA]</scope>
    <source>
        <strain evidence="1">IMS101</strain>
    </source>
</reference>
<sequence>MIALTFLFLSFLTIENKYAKAIDDCQSPASNEYLLVILTETTVNEDILRQSLPEDIRIDICSYIDQTVSSIRGFDDEDVANDWASYIQDILGFPAYVVKPREEKTSRNESLPVLPEAGYNPQPLGNGFAVLVDYNNQPEVALKLQRSLGRNVGLAAYGQKPFLLVTYTNRVGAATNSMVKLSNRGFLAFMVDSSKVTLISPRIKLQKF</sequence>
<dbReference type="KEGG" id="ter:Tery_4175"/>
<gene>
    <name evidence="1" type="ordered locus">Tery_4175</name>
</gene>
<dbReference type="AlphaFoldDB" id="Q10X43"/>